<dbReference type="EMBL" id="UINC01005903">
    <property type="protein sequence ID" value="SVA24285.1"/>
    <property type="molecule type" value="Genomic_DNA"/>
</dbReference>
<keyword evidence="7" id="KW-0408">Iron</keyword>
<dbReference type="PANTHER" id="PTHR35008">
    <property type="entry name" value="BLL4482 PROTEIN-RELATED"/>
    <property type="match status" value="1"/>
</dbReference>
<evidence type="ECO:0000256" key="1">
    <source>
        <dbReference type="ARBA" id="ARBA00004236"/>
    </source>
</evidence>
<dbReference type="PIRSF" id="PIRSF000018">
    <property type="entry name" value="Mb_ADH_cyt_c"/>
    <property type="match status" value="1"/>
</dbReference>
<dbReference type="InterPro" id="IPR036909">
    <property type="entry name" value="Cyt_c-like_dom_sf"/>
</dbReference>
<comment type="subcellular location">
    <subcellularLocation>
        <location evidence="1">Cell membrane</location>
    </subcellularLocation>
</comment>
<dbReference type="InterPro" id="IPR051459">
    <property type="entry name" value="Cytochrome_c-type_DH"/>
</dbReference>
<reference evidence="10" key="1">
    <citation type="submission" date="2018-05" db="EMBL/GenBank/DDBJ databases">
        <authorList>
            <person name="Lanie J.A."/>
            <person name="Ng W.-L."/>
            <person name="Kazmierczak K.M."/>
            <person name="Andrzejewski T.M."/>
            <person name="Davidsen T.M."/>
            <person name="Wayne K.J."/>
            <person name="Tettelin H."/>
            <person name="Glass J.I."/>
            <person name="Rusch D."/>
            <person name="Podicherti R."/>
            <person name="Tsui H.-C.T."/>
            <person name="Winkler M.E."/>
        </authorList>
    </citation>
    <scope>NUCLEOTIDE SEQUENCE</scope>
</reference>
<dbReference type="InterPro" id="IPR014353">
    <property type="entry name" value="Membr-bd_ADH_cyt_c"/>
</dbReference>
<dbReference type="PANTHER" id="PTHR35008:SF8">
    <property type="entry name" value="ALCOHOL DEHYDROGENASE CYTOCHROME C SUBUNIT"/>
    <property type="match status" value="1"/>
</dbReference>
<keyword evidence="3" id="KW-0349">Heme</keyword>
<organism evidence="10">
    <name type="scientific">marine metagenome</name>
    <dbReference type="NCBI Taxonomy" id="408172"/>
    <lineage>
        <taxon>unclassified sequences</taxon>
        <taxon>metagenomes</taxon>
        <taxon>ecological metagenomes</taxon>
    </lineage>
</organism>
<evidence type="ECO:0000256" key="6">
    <source>
        <dbReference type="ARBA" id="ARBA00022737"/>
    </source>
</evidence>
<proteinExistence type="predicted"/>
<gene>
    <name evidence="10" type="ORF">METZ01_LOCUS77139</name>
</gene>
<keyword evidence="8" id="KW-0472">Membrane</keyword>
<evidence type="ECO:0000256" key="8">
    <source>
        <dbReference type="ARBA" id="ARBA00023136"/>
    </source>
</evidence>
<evidence type="ECO:0000256" key="4">
    <source>
        <dbReference type="ARBA" id="ARBA00022723"/>
    </source>
</evidence>
<evidence type="ECO:0000256" key="7">
    <source>
        <dbReference type="ARBA" id="ARBA00023004"/>
    </source>
</evidence>
<name>A0A381U7R5_9ZZZZ</name>
<evidence type="ECO:0000256" key="5">
    <source>
        <dbReference type="ARBA" id="ARBA00022729"/>
    </source>
</evidence>
<evidence type="ECO:0000313" key="10">
    <source>
        <dbReference type="EMBL" id="SVA24285.1"/>
    </source>
</evidence>
<keyword evidence="6" id="KW-0677">Repeat</keyword>
<dbReference type="InterPro" id="IPR009056">
    <property type="entry name" value="Cyt_c-like_dom"/>
</dbReference>
<feature type="non-terminal residue" evidence="10">
    <location>
        <position position="1"/>
    </location>
</feature>
<accession>A0A381U7R5</accession>
<keyword evidence="2" id="KW-1003">Cell membrane</keyword>
<feature type="domain" description="Cytochrome c" evidence="9">
    <location>
        <begin position="184"/>
        <end position="295"/>
    </location>
</feature>
<dbReference type="GO" id="GO:0005506">
    <property type="term" value="F:iron ion binding"/>
    <property type="evidence" value="ECO:0007669"/>
    <property type="project" value="InterPro"/>
</dbReference>
<evidence type="ECO:0000256" key="3">
    <source>
        <dbReference type="ARBA" id="ARBA00022617"/>
    </source>
</evidence>
<dbReference type="GO" id="GO:0009055">
    <property type="term" value="F:electron transfer activity"/>
    <property type="evidence" value="ECO:0007669"/>
    <property type="project" value="InterPro"/>
</dbReference>
<dbReference type="SUPFAM" id="SSF46626">
    <property type="entry name" value="Cytochrome c"/>
    <property type="match status" value="2"/>
</dbReference>
<dbReference type="PROSITE" id="PS51007">
    <property type="entry name" value="CYTC"/>
    <property type="match status" value="1"/>
</dbReference>
<dbReference type="GO" id="GO:0016614">
    <property type="term" value="F:oxidoreductase activity, acting on CH-OH group of donors"/>
    <property type="evidence" value="ECO:0007669"/>
    <property type="project" value="InterPro"/>
</dbReference>
<keyword evidence="5" id="KW-0732">Signal</keyword>
<evidence type="ECO:0000256" key="2">
    <source>
        <dbReference type="ARBA" id="ARBA00022475"/>
    </source>
</evidence>
<dbReference type="Gene3D" id="1.10.760.10">
    <property type="entry name" value="Cytochrome c-like domain"/>
    <property type="match status" value="1"/>
</dbReference>
<protein>
    <recommendedName>
        <fullName evidence="9">Cytochrome c domain-containing protein</fullName>
    </recommendedName>
</protein>
<dbReference type="AlphaFoldDB" id="A0A381U7R5"/>
<sequence>VATTILSGKNSLISEFQRFLFWFCFCLLSANNAGGQSLIEKGKYIFHASGGCSCHTDTKNDGEFLAGGRPIKTPFGTFYASNITPDPTTGIGKWSDEDFIRAMTKGLSPEGNHYFPVFPYTSFHNITREDLLALKAYLFSIPAVSQNNLPHDLLLPFGRQAVLMFWKNVVWSPQPFISNPEKTESWNRGAYIAQALAHCGECHTPRNLLGGLKSYMHFAGSKEGPEGELAPNITPHKKTGIGDWTRVDISYFLETGMKPDGDGTQGLMSEVIEHGYYYLELEDLDALAEYLISLLPIENDLQQD</sequence>
<keyword evidence="4" id="KW-0479">Metal-binding</keyword>
<dbReference type="GO" id="GO:0005886">
    <property type="term" value="C:plasma membrane"/>
    <property type="evidence" value="ECO:0007669"/>
    <property type="project" value="UniProtKB-SubCell"/>
</dbReference>
<dbReference type="GO" id="GO:0020037">
    <property type="term" value="F:heme binding"/>
    <property type="evidence" value="ECO:0007669"/>
    <property type="project" value="InterPro"/>
</dbReference>
<evidence type="ECO:0000259" key="9">
    <source>
        <dbReference type="PROSITE" id="PS51007"/>
    </source>
</evidence>